<dbReference type="SMART" id="SM00181">
    <property type="entry name" value="EGF"/>
    <property type="match status" value="9"/>
</dbReference>
<evidence type="ECO:0000256" key="14">
    <source>
        <dbReference type="PROSITE-ProRule" id="PRU10141"/>
    </source>
</evidence>
<accession>A0A0E0GA35</accession>
<feature type="domain" description="Protein kinase" evidence="16">
    <location>
        <begin position="1566"/>
        <end position="1840"/>
    </location>
</feature>
<dbReference type="Gene3D" id="2.10.25.10">
    <property type="entry name" value="Laminin"/>
    <property type="match status" value="5"/>
</dbReference>
<dbReference type="GO" id="GO:0030247">
    <property type="term" value="F:polysaccharide binding"/>
    <property type="evidence" value="ECO:0007669"/>
    <property type="project" value="InterPro"/>
</dbReference>
<dbReference type="InterPro" id="IPR009030">
    <property type="entry name" value="Growth_fac_rcpt_cys_sf"/>
</dbReference>
<dbReference type="InterPro" id="IPR017441">
    <property type="entry name" value="Protein_kinase_ATP_BS"/>
</dbReference>
<evidence type="ECO:0000256" key="2">
    <source>
        <dbReference type="ARBA" id="ARBA00022527"/>
    </source>
</evidence>
<dbReference type="PROSITE" id="PS00108">
    <property type="entry name" value="PROTEIN_KINASE_ST"/>
    <property type="match status" value="3"/>
</dbReference>
<dbReference type="InterPro" id="IPR045274">
    <property type="entry name" value="WAK-like"/>
</dbReference>
<dbReference type="CDD" id="cd14066">
    <property type="entry name" value="STKc_IRAK"/>
    <property type="match status" value="2"/>
</dbReference>
<feature type="signal peptide" evidence="15">
    <location>
        <begin position="1"/>
        <end position="19"/>
    </location>
</feature>
<dbReference type="HOGENOM" id="CLU_000288_164_0_1"/>
<dbReference type="CDD" id="cd00054">
    <property type="entry name" value="EGF_CA"/>
    <property type="match status" value="2"/>
</dbReference>
<feature type="domain" description="Protein kinase" evidence="16">
    <location>
        <begin position="648"/>
        <end position="922"/>
    </location>
</feature>
<evidence type="ECO:0000256" key="6">
    <source>
        <dbReference type="ARBA" id="ARBA00022729"/>
    </source>
</evidence>
<dbReference type="InterPro" id="IPR049883">
    <property type="entry name" value="NOTCH1_EGF-like"/>
</dbReference>
<keyword evidence="7 14" id="KW-0547">Nucleotide-binding</keyword>
<evidence type="ECO:0000256" key="7">
    <source>
        <dbReference type="ARBA" id="ARBA00022741"/>
    </source>
</evidence>
<dbReference type="SMART" id="SM00179">
    <property type="entry name" value="EGF_CA"/>
    <property type="match status" value="3"/>
</dbReference>
<dbReference type="InterPro" id="IPR025287">
    <property type="entry name" value="WAK_GUB"/>
</dbReference>
<dbReference type="Pfam" id="PF07645">
    <property type="entry name" value="EGF_CA"/>
    <property type="match status" value="3"/>
</dbReference>
<dbReference type="Proteomes" id="UP000006591">
    <property type="component" value="Chromosome 2"/>
</dbReference>
<keyword evidence="9 14" id="KW-0067">ATP-binding</keyword>
<evidence type="ECO:0000256" key="15">
    <source>
        <dbReference type="SAM" id="SignalP"/>
    </source>
</evidence>
<dbReference type="InterPro" id="IPR001881">
    <property type="entry name" value="EGF-like_Ca-bd_dom"/>
</dbReference>
<feature type="domain" description="Protein kinase" evidence="16">
    <location>
        <begin position="2497"/>
        <end position="2771"/>
    </location>
</feature>
<evidence type="ECO:0000256" key="8">
    <source>
        <dbReference type="ARBA" id="ARBA00022777"/>
    </source>
</evidence>
<feature type="binding site" evidence="14">
    <location>
        <position position="2526"/>
    </location>
    <ligand>
        <name>ATP</name>
        <dbReference type="ChEBI" id="CHEBI:30616"/>
    </ligand>
</feature>
<evidence type="ECO:0000256" key="3">
    <source>
        <dbReference type="ARBA" id="ARBA00022536"/>
    </source>
</evidence>
<evidence type="ECO:0000256" key="4">
    <source>
        <dbReference type="ARBA" id="ARBA00022679"/>
    </source>
</evidence>
<dbReference type="SMART" id="SM00220">
    <property type="entry name" value="S_TKc"/>
    <property type="match status" value="3"/>
</dbReference>
<dbReference type="PROSITE" id="PS00107">
    <property type="entry name" value="PROTEIN_KINASE_ATP"/>
    <property type="match status" value="3"/>
</dbReference>
<dbReference type="SUPFAM" id="SSF57184">
    <property type="entry name" value="Growth factor receptor domain"/>
    <property type="match status" value="3"/>
</dbReference>
<name>A0A0E0GA35_ORYNI</name>
<feature type="chain" id="PRO_5002360320" description="Protein kinase domain-containing protein" evidence="15">
    <location>
        <begin position="20"/>
        <end position="2848"/>
    </location>
</feature>
<evidence type="ECO:0000256" key="5">
    <source>
        <dbReference type="ARBA" id="ARBA00022692"/>
    </source>
</evidence>
<dbReference type="PROSITE" id="PS01187">
    <property type="entry name" value="EGF_CA"/>
    <property type="match status" value="2"/>
</dbReference>
<protein>
    <recommendedName>
        <fullName evidence="16">Protein kinase domain-containing protein</fullName>
    </recommendedName>
</protein>
<reference evidence="17" key="2">
    <citation type="submission" date="2018-04" db="EMBL/GenBank/DDBJ databases">
        <title>OnivRS2 (Oryza nivara Reference Sequence Version 2).</title>
        <authorList>
            <person name="Zhang J."/>
            <person name="Kudrna D."/>
            <person name="Lee S."/>
            <person name="Talag J."/>
            <person name="Rajasekar S."/>
            <person name="Welchert J."/>
            <person name="Hsing Y.-I."/>
            <person name="Wing R.A."/>
        </authorList>
    </citation>
    <scope>NUCLEOTIDE SEQUENCE [LARGE SCALE GENOMIC DNA]</scope>
    <source>
        <strain evidence="17">SL10</strain>
    </source>
</reference>
<dbReference type="SUPFAM" id="SSF56112">
    <property type="entry name" value="Protein kinase-like (PK-like)"/>
    <property type="match status" value="3"/>
</dbReference>
<sequence>MRSSFVAACAISFVLVCSAATTPRALAAVYGDGGGLLSIPSNDSLAHCPSSCGDVDDIAYPFGIGPGCFREGFELKCNTSTKTPKLYMKDCTTQILYVGDDDLWAPMHFNITMKPAGAPELPLKTIGSRIYEKTKGSGEEEQKGKRRRGRLDLEEWKGGDSSCRAGTGPTATGPCRAWAGPNSCAVGRAIGPRAIWPTIGTDTYNISWVSPRKGVTISQRNTFYIIGCNIDVTLFEYGTRDAVGYCVSRCDGEKVPTEGPCNGKGCCSIKLSRDLRGFRSTLVQVDATAAQSYQLQLRHGVMAFMSYNDYYVDNATDLFLSWTNTSNIQEALVQFAIMDQPSCEIARMKNTSYACSTGSNCLNMSSGGYTCECANYDLYYYYAEQSPYLLEGCIIRDYNPKRKEHCRRSCGNMAIPFPFGLEEGCFASERFRLNCTTGNITLFNPRDARYNVTDVSIEEGTMVVSNLLNDTEYGGEDIISQVYGGAEIKWAVANLTCDAAVKKDATYACRSIHSNCLNVTHGNIFMGYRCKCLPGFRGNPYIQDGCEDIDECSLPNYCNGTCQNLPGNFTCTSCPRRKEFNPITRQCVASAKQHNLIIVEEKHQKRIRRACFKKNQGLLLEQLISDESATNKTRIFSLEELEEATNNFDATRVLGRGGHGTVYKGILSDQSVVAIKKSKIVEQTEIDQFINEVAILSQIIHRNVVKLFGCCLESEVPLLVYEFIPNGTLHDRLHTDVSVKSSLSWDDRIRIASEAAGALAYLHSAAAIPIFHQDVKSSNILLDGNFTTKVSDFGASRSVSLDETHVVTIVQGTFGYLDPEYYHTGQLTEKSDVYSFGVILVELLTRKKPIFINDVGTKQSLSHYFVDRLREGSLIEIIDSHVLEEAHREDIDDIASLTEACLKLRGGDRPTMKEVEMRLQFLRSKRLRKFQLLPVPGSVGEIQHLLSPDAGKSQAQNNYTSAVCASSFVLVWLAATSPALGAVYGVGGGLLSIPSNDSLAHCPSRCGNVNISYPFGIGPGCFRQGFHVTCDNTTHHPKLFLGNSTTEITYLSQYSLQVSIGFNVTMIPGRSAYTMSWESPAKGFNISYDNYLFVVGCGVEVCLFDIDTNRTIGVCISTCIGDRKIMEGELANADYCNGLGCCSIDMLESSVRGFRLKLIHHDNIKSQSEVVPSTVKVFVAEEYVFDPNDLYSSWINTSNIYNNASLDFAVVDQPSCEIASVDKGSYACGANSFCRNASFGYNCNCNNRFSGNLGANPYVLDGCIEGYNPNPTRRNCKRSCGNLHIPYPFGLEEGCFASKKFQLSCTSDNFTILDRGRTKFHVSMVSINEGYLTVSNMLNGTSQEDEKLVVVHTIDGQLMYPADVTQDLFEFSEEFDMNMKWAIANLTCKTALQRSMTYACISNNSECLNATGGKMPLGYRCKCSAGFEGNPYVKGEDGCTDIDECFQPNSCNGICKNLPGSHSCTPCPHGKEFDRTKGRCITSAKKRNLILGIAVGISCGLGSIVLAFCATMLANKWKKGIQKRIRKAYFKKNQGLLLEQLISDESATNKTKIFSLEELEEATNNFDATRVLGRGGHGTVYKGILSDQRVVAIKKSKIVEQTEIDQFINEVAILSQIIHRNVVKLFGCCLESEVPLLVYEFISNGTLYDLLHTDASAKCLLSWDDRIRIAVEAAGALAYLHSSAAIPIFHRDVKSSNILLDDSFTTKVSDFGASRSVSLDETHVVTIVQGTFGYLDLDYYHTGQLTEKSDVYSFGVILVELLTRKKPIFINDVGTKQSLSHYFVEGLQEGSLTEIIDPQVVEEANKEEINDIASLTEVCLKPRGGDRPTMKEVEMRLQFLRTKRLKKSQLTAGSDGEIKDLICPNASKSHAQNSSVGASDLTSEGISSCYSLEQEFSSSINIPPTQAMTQAAGMSVLLMCLLGAALPRPAATGVGDGGITYIPSAAYLQAHCPSRCGDAEFFYPFGTSPGCFRQGFGLTCDNTTVPPRLFWGDTTTQILSTDPTDRNFIYASIAFNITMVPGVSVYRMSWESPANGFYIDSDTAMYVVGCGVEVYLFDKDSNVSIGYCKTMCMGNKTSMEKALAAVVGGCNGLGCCRIDLPAYIRGFEVTASRVDEKTARSESWPPTVYVFLSEDYNFNTTDLYSPWTSKRVFTSLEAFVMDQPSCESALANKASYACSTNSLCQNMSGGGYMCYCDPVSSSGANPYVLDGCIGEYNPSPRGNCTKWCGNMSIPFPFGLEEGCSALRKFRLNCTSDNLTILDRIEVTYLVTNISVNDGYFVVRNLRNSSRYNDEDMKSTNGNRREMEPDSLLRDLFDLSQEYDMMMWWAVTNMTCQEAIQRNDTYACRSVQSACQDVAHEGIPLGYRCKCTPGYEGNPYVHDGCTDVNECQLLNSCNGPCQNFPGGYNCTSCPHGKEFDAAKKECVASVKLLGSIILALSATALAAKWKKSIQKRIREGHFKKNKGLLLEQLILDKSAADRTKIFSLEELEKATNNFDATRILGGGGHGTVYKGILTDQRVVAIKKSNIAKQAEIEQFINEVAVLSQIIHRNVVKLFGCCLETEVPLLVYEFISNGTLYNVLHNDESVKGQLRWDDRIRIAMEAAGALAYLHAAAIMPIFHRDVKSSNVLLDDNLNTKVSDFGASRSVSLDQTHVVTAVQGTFGYLDPEYYHTGKLTGKSDVYSFGVILVELLTRKKPIFDNDQGVKQSLSHYFIERFQEGTLMEIVDSTIVEEANKEEIDGIASLILACLKLKGEERPTMKEVDMRLQFLRTKRLLKCQHFPINTGEIRSFCPQVNRNSHPENNLSNAVNFPNEGISGCYRLQQEYANEYKETMDDASQYKIDRTRI</sequence>
<keyword evidence="11" id="KW-0472">Membrane</keyword>
<evidence type="ECO:0000313" key="18">
    <source>
        <dbReference type="Proteomes" id="UP000006591"/>
    </source>
</evidence>
<dbReference type="PANTHER" id="PTHR27005:SF283">
    <property type="entry name" value="OS02G0633066 PROTEIN"/>
    <property type="match status" value="1"/>
</dbReference>
<evidence type="ECO:0000256" key="13">
    <source>
        <dbReference type="ARBA" id="ARBA00023180"/>
    </source>
</evidence>
<keyword evidence="13" id="KW-0325">Glycoprotein</keyword>
<keyword evidence="12" id="KW-1015">Disulfide bond</keyword>
<reference evidence="17" key="1">
    <citation type="submission" date="2015-04" db="UniProtKB">
        <authorList>
            <consortium name="EnsemblPlants"/>
        </authorList>
    </citation>
    <scope>IDENTIFICATION</scope>
    <source>
        <strain evidence="17">SL10</strain>
    </source>
</reference>
<keyword evidence="6 15" id="KW-0732">Signal</keyword>
<keyword evidence="3" id="KW-0245">EGF-like domain</keyword>
<dbReference type="FunFam" id="1.10.510.10:FF:000084">
    <property type="entry name" value="Wall-associated receptor kinase 2"/>
    <property type="match status" value="3"/>
</dbReference>
<evidence type="ECO:0000256" key="9">
    <source>
        <dbReference type="ARBA" id="ARBA00022840"/>
    </source>
</evidence>
<dbReference type="OMA" id="SWESPAN"/>
<keyword evidence="18" id="KW-1185">Reference proteome</keyword>
<evidence type="ECO:0000259" key="16">
    <source>
        <dbReference type="PROSITE" id="PS50011"/>
    </source>
</evidence>
<organism evidence="17">
    <name type="scientific">Oryza nivara</name>
    <name type="common">Indian wild rice</name>
    <name type="synonym">Oryza sativa f. spontanea</name>
    <dbReference type="NCBI Taxonomy" id="4536"/>
    <lineage>
        <taxon>Eukaryota</taxon>
        <taxon>Viridiplantae</taxon>
        <taxon>Streptophyta</taxon>
        <taxon>Embryophyta</taxon>
        <taxon>Tracheophyta</taxon>
        <taxon>Spermatophyta</taxon>
        <taxon>Magnoliopsida</taxon>
        <taxon>Liliopsida</taxon>
        <taxon>Poales</taxon>
        <taxon>Poaceae</taxon>
        <taxon>BOP clade</taxon>
        <taxon>Oryzoideae</taxon>
        <taxon>Oryzeae</taxon>
        <taxon>Oryzinae</taxon>
        <taxon>Oryza</taxon>
    </lineage>
</organism>
<dbReference type="FunFam" id="2.10.25.10:FF:000583">
    <property type="entry name" value="Os02g0633066 protein"/>
    <property type="match status" value="3"/>
</dbReference>
<dbReference type="GO" id="GO:0005524">
    <property type="term" value="F:ATP binding"/>
    <property type="evidence" value="ECO:0007669"/>
    <property type="project" value="UniProtKB-UniRule"/>
</dbReference>
<dbReference type="PANTHER" id="PTHR27005">
    <property type="entry name" value="WALL-ASSOCIATED RECEPTOR KINASE-LIKE 21"/>
    <property type="match status" value="1"/>
</dbReference>
<evidence type="ECO:0000256" key="10">
    <source>
        <dbReference type="ARBA" id="ARBA00022989"/>
    </source>
</evidence>
<dbReference type="Gene3D" id="3.30.200.20">
    <property type="entry name" value="Phosphorylase Kinase, domain 1"/>
    <property type="match status" value="3"/>
</dbReference>
<keyword evidence="4" id="KW-0808">Transferase</keyword>
<comment type="subcellular location">
    <subcellularLocation>
        <location evidence="1">Membrane</location>
        <topology evidence="1">Single-pass type I membrane protein</topology>
    </subcellularLocation>
</comment>
<dbReference type="Pfam" id="PF13947">
    <property type="entry name" value="GUB_WAK_bind"/>
    <property type="match status" value="5"/>
</dbReference>
<keyword evidence="2" id="KW-0723">Serine/threonine-protein kinase</keyword>
<keyword evidence="10" id="KW-1133">Transmembrane helix</keyword>
<evidence type="ECO:0000256" key="11">
    <source>
        <dbReference type="ARBA" id="ARBA00023136"/>
    </source>
</evidence>
<evidence type="ECO:0000256" key="1">
    <source>
        <dbReference type="ARBA" id="ARBA00004479"/>
    </source>
</evidence>
<dbReference type="PROSITE" id="PS50011">
    <property type="entry name" value="PROTEIN_KINASE_DOM"/>
    <property type="match status" value="3"/>
</dbReference>
<dbReference type="Pfam" id="PF07714">
    <property type="entry name" value="PK_Tyr_Ser-Thr"/>
    <property type="match status" value="3"/>
</dbReference>
<dbReference type="FunFam" id="3.30.200.20:FF:000043">
    <property type="entry name" value="Wall-associated receptor kinase 2"/>
    <property type="match status" value="3"/>
</dbReference>
<dbReference type="GO" id="GO:0005509">
    <property type="term" value="F:calcium ion binding"/>
    <property type="evidence" value="ECO:0007669"/>
    <property type="project" value="InterPro"/>
</dbReference>
<feature type="binding site" evidence="14">
    <location>
        <position position="677"/>
    </location>
    <ligand>
        <name>ATP</name>
        <dbReference type="ChEBI" id="CHEBI:30616"/>
    </ligand>
</feature>
<dbReference type="EnsemblPlants" id="ONIVA02G27440.3">
    <property type="protein sequence ID" value="ONIVA02G27440.3"/>
    <property type="gene ID" value="ONIVA02G27440"/>
</dbReference>
<dbReference type="GO" id="GO:0004674">
    <property type="term" value="F:protein serine/threonine kinase activity"/>
    <property type="evidence" value="ECO:0007669"/>
    <property type="project" value="UniProtKB-KW"/>
</dbReference>
<dbReference type="eggNOG" id="ENOG502SJK0">
    <property type="taxonomic scope" value="Eukaryota"/>
</dbReference>
<dbReference type="InterPro" id="IPR018097">
    <property type="entry name" value="EGF_Ca-bd_CS"/>
</dbReference>
<evidence type="ECO:0000256" key="12">
    <source>
        <dbReference type="ARBA" id="ARBA00023157"/>
    </source>
</evidence>
<dbReference type="STRING" id="4536.A0A0E0GA35"/>
<keyword evidence="8" id="KW-0418">Kinase</keyword>
<dbReference type="InterPro" id="IPR000742">
    <property type="entry name" value="EGF"/>
</dbReference>
<dbReference type="InterPro" id="IPR001245">
    <property type="entry name" value="Ser-Thr/Tyr_kinase_cat_dom"/>
</dbReference>
<dbReference type="GO" id="GO:0007166">
    <property type="term" value="P:cell surface receptor signaling pathway"/>
    <property type="evidence" value="ECO:0007669"/>
    <property type="project" value="InterPro"/>
</dbReference>
<dbReference type="Gene3D" id="1.10.510.10">
    <property type="entry name" value="Transferase(Phosphotransferase) domain 1"/>
    <property type="match status" value="3"/>
</dbReference>
<evidence type="ECO:0000313" key="17">
    <source>
        <dbReference type="EnsemblPlants" id="ONIVA02G27440.3"/>
    </source>
</evidence>
<dbReference type="Gramene" id="ONIVA02G27440.3">
    <property type="protein sequence ID" value="ONIVA02G27440.3"/>
    <property type="gene ID" value="ONIVA02G27440"/>
</dbReference>
<proteinExistence type="predicted"/>
<dbReference type="GO" id="GO:0005886">
    <property type="term" value="C:plasma membrane"/>
    <property type="evidence" value="ECO:0007669"/>
    <property type="project" value="TreeGrafter"/>
</dbReference>
<keyword evidence="5" id="KW-0812">Transmembrane</keyword>
<dbReference type="InterPro" id="IPR000719">
    <property type="entry name" value="Prot_kinase_dom"/>
</dbReference>
<feature type="binding site" evidence="14">
    <location>
        <position position="1595"/>
    </location>
    <ligand>
        <name>ATP</name>
        <dbReference type="ChEBI" id="CHEBI:30616"/>
    </ligand>
</feature>
<dbReference type="InterPro" id="IPR011009">
    <property type="entry name" value="Kinase-like_dom_sf"/>
</dbReference>
<dbReference type="InterPro" id="IPR008271">
    <property type="entry name" value="Ser/Thr_kinase_AS"/>
</dbReference>